<keyword evidence="4 5" id="KW-0732">Signal</keyword>
<dbReference type="AlphaFoldDB" id="A0A931B3X5"/>
<dbReference type="GO" id="GO:0030313">
    <property type="term" value="C:cell envelope"/>
    <property type="evidence" value="ECO:0007669"/>
    <property type="project" value="UniProtKB-SubCell"/>
</dbReference>
<protein>
    <recommendedName>
        <fullName evidence="6">Solute-binding protein family 5 domain-containing protein</fullName>
    </recommendedName>
</protein>
<dbReference type="Pfam" id="PF00496">
    <property type="entry name" value="SBP_bac_5"/>
    <property type="match status" value="1"/>
</dbReference>
<dbReference type="EMBL" id="JADPRT010000004">
    <property type="protein sequence ID" value="MBF9068506.1"/>
    <property type="molecule type" value="Genomic_DNA"/>
</dbReference>
<evidence type="ECO:0000313" key="8">
    <source>
        <dbReference type="Proteomes" id="UP000657385"/>
    </source>
</evidence>
<dbReference type="Proteomes" id="UP000657385">
    <property type="component" value="Unassembled WGS sequence"/>
</dbReference>
<evidence type="ECO:0000256" key="4">
    <source>
        <dbReference type="ARBA" id="ARBA00022729"/>
    </source>
</evidence>
<dbReference type="SUPFAM" id="SSF53850">
    <property type="entry name" value="Periplasmic binding protein-like II"/>
    <property type="match status" value="1"/>
</dbReference>
<dbReference type="InterPro" id="IPR030678">
    <property type="entry name" value="Peptide/Ni-bd"/>
</dbReference>
<evidence type="ECO:0000256" key="5">
    <source>
        <dbReference type="SAM" id="SignalP"/>
    </source>
</evidence>
<dbReference type="RefSeq" id="WP_196193693.1">
    <property type="nucleotide sequence ID" value="NZ_JADPRT010000004.1"/>
</dbReference>
<dbReference type="PANTHER" id="PTHR30290">
    <property type="entry name" value="PERIPLASMIC BINDING COMPONENT OF ABC TRANSPORTER"/>
    <property type="match status" value="1"/>
</dbReference>
<dbReference type="PIRSF" id="PIRSF002741">
    <property type="entry name" value="MppA"/>
    <property type="match status" value="1"/>
</dbReference>
<keyword evidence="3" id="KW-0813">Transport</keyword>
<dbReference type="GO" id="GO:1904680">
    <property type="term" value="F:peptide transmembrane transporter activity"/>
    <property type="evidence" value="ECO:0007669"/>
    <property type="project" value="TreeGrafter"/>
</dbReference>
<comment type="caution">
    <text evidence="7">The sequence shown here is derived from an EMBL/GenBank/DDBJ whole genome shotgun (WGS) entry which is preliminary data.</text>
</comment>
<evidence type="ECO:0000259" key="6">
    <source>
        <dbReference type="Pfam" id="PF00496"/>
    </source>
</evidence>
<dbReference type="Gene3D" id="3.90.76.10">
    <property type="entry name" value="Dipeptide-binding Protein, Domain 1"/>
    <property type="match status" value="1"/>
</dbReference>
<keyword evidence="8" id="KW-1185">Reference proteome</keyword>
<comment type="subcellular location">
    <subcellularLocation>
        <location evidence="1">Cell envelope</location>
    </subcellularLocation>
</comment>
<feature type="signal peptide" evidence="5">
    <location>
        <begin position="1"/>
        <end position="23"/>
    </location>
</feature>
<dbReference type="PANTHER" id="PTHR30290:SF10">
    <property type="entry name" value="PERIPLASMIC OLIGOPEPTIDE-BINDING PROTEIN-RELATED"/>
    <property type="match status" value="1"/>
</dbReference>
<proteinExistence type="inferred from homology"/>
<dbReference type="InterPro" id="IPR000914">
    <property type="entry name" value="SBP_5_dom"/>
</dbReference>
<dbReference type="Gene3D" id="3.40.190.10">
    <property type="entry name" value="Periplasmic binding protein-like II"/>
    <property type="match status" value="1"/>
</dbReference>
<feature type="domain" description="Solute-binding protein family 5" evidence="6">
    <location>
        <begin position="83"/>
        <end position="452"/>
    </location>
</feature>
<evidence type="ECO:0000256" key="2">
    <source>
        <dbReference type="ARBA" id="ARBA00005695"/>
    </source>
</evidence>
<organism evidence="7 8">
    <name type="scientific">Streptacidiphilus fuscans</name>
    <dbReference type="NCBI Taxonomy" id="2789292"/>
    <lineage>
        <taxon>Bacteria</taxon>
        <taxon>Bacillati</taxon>
        <taxon>Actinomycetota</taxon>
        <taxon>Actinomycetes</taxon>
        <taxon>Kitasatosporales</taxon>
        <taxon>Streptomycetaceae</taxon>
        <taxon>Streptacidiphilus</taxon>
    </lineage>
</organism>
<comment type="similarity">
    <text evidence="2">Belongs to the bacterial solute-binding protein 5 family.</text>
</comment>
<dbReference type="InterPro" id="IPR039424">
    <property type="entry name" value="SBP_5"/>
</dbReference>
<feature type="chain" id="PRO_5036930634" description="Solute-binding protein family 5 domain-containing protein" evidence="5">
    <location>
        <begin position="24"/>
        <end position="537"/>
    </location>
</feature>
<dbReference type="GO" id="GO:0015833">
    <property type="term" value="P:peptide transport"/>
    <property type="evidence" value="ECO:0007669"/>
    <property type="project" value="TreeGrafter"/>
</dbReference>
<dbReference type="PROSITE" id="PS51257">
    <property type="entry name" value="PROKAR_LIPOPROTEIN"/>
    <property type="match status" value="1"/>
</dbReference>
<dbReference type="GO" id="GO:0042597">
    <property type="term" value="C:periplasmic space"/>
    <property type="evidence" value="ECO:0007669"/>
    <property type="project" value="UniProtKB-ARBA"/>
</dbReference>
<evidence type="ECO:0000256" key="3">
    <source>
        <dbReference type="ARBA" id="ARBA00022448"/>
    </source>
</evidence>
<dbReference type="Gene3D" id="3.10.105.10">
    <property type="entry name" value="Dipeptide-binding Protein, Domain 3"/>
    <property type="match status" value="1"/>
</dbReference>
<gene>
    <name evidence="7" type="ORF">I2501_10735</name>
</gene>
<accession>A0A931B3X5</accession>
<reference evidence="7" key="1">
    <citation type="submission" date="2020-11" db="EMBL/GenBank/DDBJ databases">
        <title>Isolation and identification of active actinomycetes.</title>
        <authorList>
            <person name="Yu B."/>
        </authorList>
    </citation>
    <scope>NUCLEOTIDE SEQUENCE</scope>
    <source>
        <strain evidence="7">NEAU-YB345</strain>
    </source>
</reference>
<sequence>MAALKRLAALSCVGLIATTTACGSSKSTGPVDGAPNVTINVGSATPFTTLDPANAYDSGSWNVYYNVYQQLFTYMPGSNLPTPDAAKDCTNSGVTVTCDLQSGLEFSNGDPLDANAVKYSLDRVIAIKSKTGVSGLLSTIKSVEVVSPTRLVLHLNEPDATIEDRLASGVASIVDPKVYSATQAEPTTFTGVVGSGRYTVQSVQWGNLGSGNQPVELKLALNPNYHGAAGAPQNSYVNVKYYADQNGTKKALDSNDVDVVIQDLNASDVIAMQNNQQLGTGLQVAQGPGGSVRMMSFNTKKAPFNDVHVRQAVAELIDRDAIAAQSYQHTVTPAYSLMPAGIANASQSFSMWTTPHRSDAAVRQQLRDAGVSLPIRFTLSYGGGDAAKEAEVKQIAQQLNSSGAFQVALQDYPGGVGQLQSQALTPGNFQAFMIAWEADYLDADDYISPIAEGDALYNNYNNPSLNQEISQALAITPRTSAEKAYKQIQNTIAQDVPVIPIWANSQYAASQADITGVPLTLDASGTPRWWLIGKTSN</sequence>
<evidence type="ECO:0000256" key="1">
    <source>
        <dbReference type="ARBA" id="ARBA00004196"/>
    </source>
</evidence>
<evidence type="ECO:0000313" key="7">
    <source>
        <dbReference type="EMBL" id="MBF9068506.1"/>
    </source>
</evidence>
<name>A0A931B3X5_9ACTN</name>
<dbReference type="GO" id="GO:0043190">
    <property type="term" value="C:ATP-binding cassette (ABC) transporter complex"/>
    <property type="evidence" value="ECO:0007669"/>
    <property type="project" value="InterPro"/>
</dbReference>